<dbReference type="OrthoDB" id="76996at2759"/>
<dbReference type="GeneID" id="19945795"/>
<accession>T0QU12</accession>
<dbReference type="InParanoid" id="T0QU12"/>
<dbReference type="EMBL" id="JH767144">
    <property type="protein sequence ID" value="EQC37465.1"/>
    <property type="molecule type" value="Genomic_DNA"/>
</dbReference>
<proteinExistence type="predicted"/>
<dbReference type="STRING" id="1156394.T0QU12"/>
<name>T0QU12_SAPDV</name>
<protein>
    <submittedName>
        <fullName evidence="1">Uncharacterized protein</fullName>
    </submittedName>
</protein>
<reference evidence="1 2" key="1">
    <citation type="submission" date="2012-04" db="EMBL/GenBank/DDBJ databases">
        <title>The Genome Sequence of Saprolegnia declina VS20.</title>
        <authorList>
            <consortium name="The Broad Institute Genome Sequencing Platform"/>
            <person name="Russ C."/>
            <person name="Nusbaum C."/>
            <person name="Tyler B."/>
            <person name="van West P."/>
            <person name="Dieguez-Uribeondo J."/>
            <person name="de Bruijn I."/>
            <person name="Tripathy S."/>
            <person name="Jiang R."/>
            <person name="Young S.K."/>
            <person name="Zeng Q."/>
            <person name="Gargeya S."/>
            <person name="Fitzgerald M."/>
            <person name="Haas B."/>
            <person name="Abouelleil A."/>
            <person name="Alvarado L."/>
            <person name="Arachchi H.M."/>
            <person name="Berlin A."/>
            <person name="Chapman S.B."/>
            <person name="Goldberg J."/>
            <person name="Griggs A."/>
            <person name="Gujja S."/>
            <person name="Hansen M."/>
            <person name="Howarth C."/>
            <person name="Imamovic A."/>
            <person name="Larimer J."/>
            <person name="McCowen C."/>
            <person name="Montmayeur A."/>
            <person name="Murphy C."/>
            <person name="Neiman D."/>
            <person name="Pearson M."/>
            <person name="Priest M."/>
            <person name="Roberts A."/>
            <person name="Saif S."/>
            <person name="Shea T."/>
            <person name="Sisk P."/>
            <person name="Sykes S."/>
            <person name="Wortman J."/>
            <person name="Nusbaum C."/>
            <person name="Birren B."/>
        </authorList>
    </citation>
    <scope>NUCLEOTIDE SEQUENCE [LARGE SCALE GENOMIC DNA]</scope>
    <source>
        <strain evidence="1 2">VS20</strain>
    </source>
</reference>
<dbReference type="AlphaFoldDB" id="T0QU12"/>
<dbReference type="VEuPathDB" id="FungiDB:SDRG_05068"/>
<gene>
    <name evidence="1" type="ORF">SDRG_05068</name>
</gene>
<sequence length="372" mass="42488">MKTPSTTTRSAARERQLLADRLSKRKARLAYVAERNLLQSAIEALTLRYFAIKGTLLPWRDIALALRETSEGSLLENHALHIEVTKADVLVQRLRRWFQTMETPERLPGYLSRGASLDVTLVAEASTRQLGYDWVAKQLYHGTSAQLSPRLFPCVYEDSIKVEWGVRGRKLVVQKVIQASQEVVAKALWAANCASATEAFPIPGIQCGGMQVLHDEVTSSERCSYVLETSGEIHDHCLKVFHKRFKDDDRIIIAYRTISLDEAHPGPRDPEEYQEWNEIRRISANSCLVRTVNHLEPRQAFASVLDYVETLYPKLYHRCVAEYATQLADASSLEQYMNRFLLQRAAWIATDHFEHLDRTVDSVLAQPDCFHY</sequence>
<organism evidence="1 2">
    <name type="scientific">Saprolegnia diclina (strain VS20)</name>
    <dbReference type="NCBI Taxonomy" id="1156394"/>
    <lineage>
        <taxon>Eukaryota</taxon>
        <taxon>Sar</taxon>
        <taxon>Stramenopiles</taxon>
        <taxon>Oomycota</taxon>
        <taxon>Saprolegniomycetes</taxon>
        <taxon>Saprolegniales</taxon>
        <taxon>Saprolegniaceae</taxon>
        <taxon>Saprolegnia</taxon>
    </lineage>
</organism>
<dbReference type="OMA" id="LRYFAIK"/>
<evidence type="ECO:0000313" key="2">
    <source>
        <dbReference type="Proteomes" id="UP000030762"/>
    </source>
</evidence>
<dbReference type="Proteomes" id="UP000030762">
    <property type="component" value="Unassembled WGS sequence"/>
</dbReference>
<dbReference type="RefSeq" id="XP_008608985.1">
    <property type="nucleotide sequence ID" value="XM_008610763.1"/>
</dbReference>
<keyword evidence="2" id="KW-1185">Reference proteome</keyword>
<evidence type="ECO:0000313" key="1">
    <source>
        <dbReference type="EMBL" id="EQC37465.1"/>
    </source>
</evidence>